<dbReference type="AlphaFoldDB" id="A0A6H0UFJ2"/>
<evidence type="ECO:0000313" key="2">
    <source>
        <dbReference type="Proteomes" id="UP000501945"/>
    </source>
</evidence>
<proteinExistence type="predicted"/>
<dbReference type="RefSeq" id="WP_046781061.1">
    <property type="nucleotide sequence ID" value="NZ_CP047616.1"/>
</dbReference>
<sequence length="123" mass="14625">MEKEKLNLIIKKNEEFKNNTDLTIKKDIDYELSNFRKILPKKFLTKELDIEIKNEVDKKVSEFSEDIDLNPEGLYSLLKKSEVESNGEISETELTNLAYDYLEKNTKNKFFKKILKELKKENE</sequence>
<organism evidence="1 2">
    <name type="scientific">Pseudolactococcus raffinolactis</name>
    <dbReference type="NCBI Taxonomy" id="1366"/>
    <lineage>
        <taxon>Bacteria</taxon>
        <taxon>Bacillati</taxon>
        <taxon>Bacillota</taxon>
        <taxon>Bacilli</taxon>
        <taxon>Lactobacillales</taxon>
        <taxon>Streptococcaceae</taxon>
        <taxon>Pseudolactococcus</taxon>
    </lineage>
</organism>
<dbReference type="EMBL" id="CP047616">
    <property type="protein sequence ID" value="QIW54562.1"/>
    <property type="molecule type" value="Genomic_DNA"/>
</dbReference>
<reference evidence="1 2" key="1">
    <citation type="submission" date="2019-12" db="EMBL/GenBank/DDBJ databases">
        <title>Whole genome sequences of Lactococcus raffinolactis strains isolated from sewage.</title>
        <authorList>
            <person name="Ybazeta G."/>
            <person name="Ross M."/>
            <person name="Brabant-Kirwan D."/>
            <person name="Saleh M."/>
            <person name="Dillon J.A."/>
            <person name="Splinter K."/>
            <person name="Nokhbeh R."/>
        </authorList>
    </citation>
    <scope>NUCLEOTIDE SEQUENCE [LARGE SCALE GENOMIC DNA]</scope>
    <source>
        <strain evidence="1 2">Lr_19_5</strain>
    </source>
</reference>
<accession>A0A6H0UFJ2</accession>
<gene>
    <name evidence="1" type="ORF">GU336_10685</name>
</gene>
<protein>
    <submittedName>
        <fullName evidence="1">Uncharacterized protein</fullName>
    </submittedName>
</protein>
<evidence type="ECO:0000313" key="1">
    <source>
        <dbReference type="EMBL" id="QIW54562.1"/>
    </source>
</evidence>
<dbReference type="Proteomes" id="UP000501945">
    <property type="component" value="Chromosome"/>
</dbReference>
<name>A0A6H0UFJ2_9LACT</name>